<name>A0A1M6B1F7_MALRU</name>
<organism evidence="1 2">
    <name type="scientific">Malonomonas rubra DSM 5091</name>
    <dbReference type="NCBI Taxonomy" id="1122189"/>
    <lineage>
        <taxon>Bacteria</taxon>
        <taxon>Pseudomonadati</taxon>
        <taxon>Thermodesulfobacteriota</taxon>
        <taxon>Desulfuromonadia</taxon>
        <taxon>Desulfuromonadales</taxon>
        <taxon>Geopsychrobacteraceae</taxon>
        <taxon>Malonomonas</taxon>
    </lineage>
</organism>
<proteinExistence type="predicted"/>
<accession>A0A1M6B1F7</accession>
<dbReference type="Proteomes" id="UP000184171">
    <property type="component" value="Unassembled WGS sequence"/>
</dbReference>
<gene>
    <name evidence="1" type="ORF">SAMN02745165_00004</name>
</gene>
<dbReference type="EMBL" id="FQZT01000001">
    <property type="protein sequence ID" value="SHI42549.1"/>
    <property type="molecule type" value="Genomic_DNA"/>
</dbReference>
<keyword evidence="2" id="KW-1185">Reference proteome</keyword>
<sequence>MRRLLIITAILLYVLPSVCVAKDNYLPQKVVESFQVLCMESKANIEVLDSKVNLNRPGFPGDSFRLSQAALLDSSSR</sequence>
<evidence type="ECO:0000313" key="1">
    <source>
        <dbReference type="EMBL" id="SHI42549.1"/>
    </source>
</evidence>
<reference evidence="1 2" key="1">
    <citation type="submission" date="2016-11" db="EMBL/GenBank/DDBJ databases">
        <authorList>
            <person name="Jaros S."/>
            <person name="Januszkiewicz K."/>
            <person name="Wedrychowicz H."/>
        </authorList>
    </citation>
    <scope>NUCLEOTIDE SEQUENCE [LARGE SCALE GENOMIC DNA]</scope>
    <source>
        <strain evidence="1 2">DSM 5091</strain>
    </source>
</reference>
<dbReference type="AlphaFoldDB" id="A0A1M6B1F7"/>
<protein>
    <submittedName>
        <fullName evidence="1">Uncharacterized protein</fullName>
    </submittedName>
</protein>
<evidence type="ECO:0000313" key="2">
    <source>
        <dbReference type="Proteomes" id="UP000184171"/>
    </source>
</evidence>